<dbReference type="InterPro" id="IPR009100">
    <property type="entry name" value="AcylCoA_DH/oxidase_NM_dom_sf"/>
</dbReference>
<organism evidence="8 9">
    <name type="scientific">Gordonia humi</name>
    <dbReference type="NCBI Taxonomy" id="686429"/>
    <lineage>
        <taxon>Bacteria</taxon>
        <taxon>Bacillati</taxon>
        <taxon>Actinomycetota</taxon>
        <taxon>Actinomycetes</taxon>
        <taxon>Mycobacteriales</taxon>
        <taxon>Gordoniaceae</taxon>
        <taxon>Gordonia</taxon>
    </lineage>
</organism>
<comment type="similarity">
    <text evidence="2">Belongs to the acyl-CoA dehydrogenase family.</text>
</comment>
<keyword evidence="9" id="KW-1185">Reference proteome</keyword>
<evidence type="ECO:0000313" key="9">
    <source>
        <dbReference type="Proteomes" id="UP000551501"/>
    </source>
</evidence>
<name>A0A840EZH5_9ACTN</name>
<dbReference type="PANTHER" id="PTHR43884:SF20">
    <property type="entry name" value="ACYL-COA DEHYDROGENASE FADE28"/>
    <property type="match status" value="1"/>
</dbReference>
<proteinExistence type="inferred from homology"/>
<evidence type="ECO:0000256" key="2">
    <source>
        <dbReference type="ARBA" id="ARBA00009347"/>
    </source>
</evidence>
<dbReference type="InterPro" id="IPR013786">
    <property type="entry name" value="AcylCoA_DH/ox_N"/>
</dbReference>
<dbReference type="InterPro" id="IPR037069">
    <property type="entry name" value="AcylCoA_DH/ox_N_sf"/>
</dbReference>
<dbReference type="GO" id="GO:0050660">
    <property type="term" value="F:flavin adenine dinucleotide binding"/>
    <property type="evidence" value="ECO:0007669"/>
    <property type="project" value="InterPro"/>
</dbReference>
<dbReference type="EMBL" id="JACIFP010000001">
    <property type="protein sequence ID" value="MBB4135176.1"/>
    <property type="molecule type" value="Genomic_DNA"/>
</dbReference>
<dbReference type="AlphaFoldDB" id="A0A840EZH5"/>
<dbReference type="Proteomes" id="UP000551501">
    <property type="component" value="Unassembled WGS sequence"/>
</dbReference>
<evidence type="ECO:0000256" key="1">
    <source>
        <dbReference type="ARBA" id="ARBA00001974"/>
    </source>
</evidence>
<feature type="domain" description="Acyl-CoA dehydrogenase/oxidase N-terminal" evidence="7">
    <location>
        <begin position="7"/>
        <end position="103"/>
    </location>
</feature>
<reference evidence="8 9" key="1">
    <citation type="submission" date="2020-08" db="EMBL/GenBank/DDBJ databases">
        <title>Sequencing the genomes of 1000 actinobacteria strains.</title>
        <authorList>
            <person name="Klenk H.-P."/>
        </authorList>
    </citation>
    <scope>NUCLEOTIDE SEQUENCE [LARGE SCALE GENOMIC DNA]</scope>
    <source>
        <strain evidence="8 9">DSM 45298</strain>
    </source>
</reference>
<keyword evidence="5" id="KW-0560">Oxidoreductase</keyword>
<comment type="caution">
    <text evidence="8">The sequence shown here is derived from an EMBL/GenBank/DDBJ whole genome shotgun (WGS) entry which is preliminary data.</text>
</comment>
<evidence type="ECO:0000313" key="8">
    <source>
        <dbReference type="EMBL" id="MBB4135176.1"/>
    </source>
</evidence>
<evidence type="ECO:0000256" key="4">
    <source>
        <dbReference type="ARBA" id="ARBA00022827"/>
    </source>
</evidence>
<dbReference type="SUPFAM" id="SSF47203">
    <property type="entry name" value="Acyl-CoA dehydrogenase C-terminal domain-like"/>
    <property type="match status" value="1"/>
</dbReference>
<feature type="domain" description="Acyl-CoA dehydrogenase/oxidase C-terminal" evidence="6">
    <location>
        <begin position="206"/>
        <end position="322"/>
    </location>
</feature>
<keyword evidence="3" id="KW-0285">Flavoprotein</keyword>
<gene>
    <name evidence="8" type="ORF">BKA16_001728</name>
</gene>
<dbReference type="InterPro" id="IPR036250">
    <property type="entry name" value="AcylCo_DH-like_C"/>
</dbReference>
<dbReference type="GO" id="GO:0003995">
    <property type="term" value="F:acyl-CoA dehydrogenase activity"/>
    <property type="evidence" value="ECO:0007669"/>
    <property type="project" value="TreeGrafter"/>
</dbReference>
<comment type="cofactor">
    <cofactor evidence="1">
        <name>FAD</name>
        <dbReference type="ChEBI" id="CHEBI:57692"/>
    </cofactor>
</comment>
<accession>A0A840EZH5</accession>
<keyword evidence="4" id="KW-0274">FAD</keyword>
<evidence type="ECO:0000259" key="6">
    <source>
        <dbReference type="Pfam" id="PF00441"/>
    </source>
</evidence>
<sequence length="342" mass="35872">MNLLPSQDQLELVAAAGDFVSARDPIAQARKRRNEATAVDLDVWCEGAEMGLLSLGLDERFGGSGQPIDDEVLLVAELARHLAVGPLLSSILGARVAAEAGDQALAGQISSGSALVGVAELRGEGTVTADSVTGSFDLIDCVECSHALVVTRTGAGLVRIADFGDVTPVESVDPATRLGRARVDAAPVAVWVSSDVDWIWARAQILNSAFLFGLAEAIADLCTEHAKTRIQFGRPIGVHQAIKHAVVDMAVHAESASAQTLFAATAFASHRSDVEFQILAARAVAGQAAMSNGSASIQVHGGMGYTYEHNAHYFLKRAIVHTHLFADSSEVLADLLSMEAAQ</sequence>
<protein>
    <submittedName>
        <fullName evidence="8">Alkylation response protein AidB-like acyl-CoA dehydrogenase</fullName>
    </submittedName>
</protein>
<evidence type="ECO:0000259" key="7">
    <source>
        <dbReference type="Pfam" id="PF02771"/>
    </source>
</evidence>
<dbReference type="SUPFAM" id="SSF56645">
    <property type="entry name" value="Acyl-CoA dehydrogenase NM domain-like"/>
    <property type="match status" value="1"/>
</dbReference>
<dbReference type="InterPro" id="IPR009075">
    <property type="entry name" value="AcylCo_DH/oxidase_C"/>
</dbReference>
<dbReference type="PANTHER" id="PTHR43884">
    <property type="entry name" value="ACYL-COA DEHYDROGENASE"/>
    <property type="match status" value="1"/>
</dbReference>
<dbReference type="Pfam" id="PF00441">
    <property type="entry name" value="Acyl-CoA_dh_1"/>
    <property type="match status" value="1"/>
</dbReference>
<dbReference type="RefSeq" id="WP_183370255.1">
    <property type="nucleotide sequence ID" value="NZ_BAABHL010000034.1"/>
</dbReference>
<dbReference type="Pfam" id="PF02771">
    <property type="entry name" value="Acyl-CoA_dh_N"/>
    <property type="match status" value="1"/>
</dbReference>
<evidence type="ECO:0000256" key="3">
    <source>
        <dbReference type="ARBA" id="ARBA00022630"/>
    </source>
</evidence>
<dbReference type="Gene3D" id="1.10.540.10">
    <property type="entry name" value="Acyl-CoA dehydrogenase/oxidase, N-terminal domain"/>
    <property type="match status" value="1"/>
</dbReference>
<dbReference type="Gene3D" id="1.20.140.10">
    <property type="entry name" value="Butyryl-CoA Dehydrogenase, subunit A, domain 3"/>
    <property type="match status" value="1"/>
</dbReference>
<evidence type="ECO:0000256" key="5">
    <source>
        <dbReference type="ARBA" id="ARBA00023002"/>
    </source>
</evidence>